<dbReference type="NCBIfam" id="NF037940">
    <property type="entry name" value="PKS_MbtD"/>
    <property type="match status" value="1"/>
</dbReference>
<keyword evidence="5" id="KW-0511">Multifunctional enzyme</keyword>
<dbReference type="InterPro" id="IPR014043">
    <property type="entry name" value="Acyl_transferase_dom"/>
</dbReference>
<dbReference type="SMART" id="SM00822">
    <property type="entry name" value="PKS_KR"/>
    <property type="match status" value="1"/>
</dbReference>
<dbReference type="GO" id="GO:0005737">
    <property type="term" value="C:cytoplasm"/>
    <property type="evidence" value="ECO:0007669"/>
    <property type="project" value="TreeGrafter"/>
</dbReference>
<dbReference type="Pfam" id="PF00550">
    <property type="entry name" value="PP-binding"/>
    <property type="match status" value="1"/>
</dbReference>
<evidence type="ECO:0000256" key="1">
    <source>
        <dbReference type="ARBA" id="ARBA00022450"/>
    </source>
</evidence>
<dbReference type="RefSeq" id="WP_005628540.1">
    <property type="nucleotide sequence ID" value="NZ_AMRA01000077.1"/>
</dbReference>
<name>K5BFJ9_MYCHD</name>
<dbReference type="Gene3D" id="3.40.50.720">
    <property type="entry name" value="NAD(P)-binding Rossmann-like Domain"/>
    <property type="match status" value="1"/>
</dbReference>
<evidence type="ECO:0000313" key="7">
    <source>
        <dbReference type="EMBL" id="EKF23211.1"/>
    </source>
</evidence>
<dbReference type="InterPro" id="IPR016036">
    <property type="entry name" value="Malonyl_transacylase_ACP-bd"/>
</dbReference>
<comment type="caution">
    <text evidence="7">The sequence shown here is derived from an EMBL/GenBank/DDBJ whole genome shotgun (WGS) entry which is preliminary data.</text>
</comment>
<evidence type="ECO:0000256" key="2">
    <source>
        <dbReference type="ARBA" id="ARBA00022553"/>
    </source>
</evidence>
<dbReference type="eggNOG" id="COG1028">
    <property type="taxonomic scope" value="Bacteria"/>
</dbReference>
<protein>
    <submittedName>
        <fullName evidence="7">Short chain dehydrogenase family protein</fullName>
    </submittedName>
</protein>
<dbReference type="InterPro" id="IPR006162">
    <property type="entry name" value="Ppantetheine_attach_site"/>
</dbReference>
<dbReference type="InterPro" id="IPR050091">
    <property type="entry name" value="PKS_NRPS_Biosynth_Enz"/>
</dbReference>
<dbReference type="InterPro" id="IPR013968">
    <property type="entry name" value="PKS_KR"/>
</dbReference>
<dbReference type="InterPro" id="IPR001227">
    <property type="entry name" value="Ac_transferase_dom_sf"/>
</dbReference>
<dbReference type="GO" id="GO:0004312">
    <property type="term" value="F:fatty acid synthase activity"/>
    <property type="evidence" value="ECO:0007669"/>
    <property type="project" value="TreeGrafter"/>
</dbReference>
<evidence type="ECO:0000313" key="8">
    <source>
        <dbReference type="Proteomes" id="UP000006265"/>
    </source>
</evidence>
<dbReference type="InterPro" id="IPR057326">
    <property type="entry name" value="KR_dom"/>
</dbReference>
<evidence type="ECO:0000256" key="3">
    <source>
        <dbReference type="ARBA" id="ARBA00022679"/>
    </source>
</evidence>
<evidence type="ECO:0000256" key="6">
    <source>
        <dbReference type="SAM" id="MobiDB-lite"/>
    </source>
</evidence>
<sequence>MSRIRSEAVFSDGALPDGRVAVVLSAHAEELLGRDAAAITAYLERHPQASPAAVAATVLRTRRIRRHRAVLRAGGRAELLDALRAVQAGQAHPLVARSSRTSRAATAFVFPGQGNQWPSMGAEAYRRLPGYRAAADACAAAFTAAGHPSPLPYLTTGSGDWSQTEIQGAQFTHAVGLAQVWRSVGIRPDYTIGHSLGEVAAAYVAGAIALPDAVAVVAARARAVERLAGGYAMAVLATPVGDAEALIAETRGWLEISAVNADASVVIAGERTAVADLVAAAERRGVFARLLDVDYPGHTSALERVRDDLLGLLPAGEFAAAPFIGSTTGEEVPAGTGFADYWYRNLRDTVRFDRAVGTARRRGAGVFIEMSAHPSLLVALGDLVGDEAVVIGSGQRDAPFADTLAANIATAAAADPQFTWPVPTGPVGAPLRGFPNAPMRDVHLWAMPKPLPPVHRVVTAAERWDPVTHRGGPVRGRRIAVVELAVPGSPLAGRLRAAVTGRAELADPAGADLLIAVAPLLDHPDPAEAVDRLADLLGAGLLDYADHIGTACREVWLLTVGGEQVRAGEPVALPAQAALAAMHRSLGFEHPEQAFRHLDLPSWDIDAATAVTAVDAVLGPPSVHELALRETSFGPQLFVRTPPEDAEPGAAWPLTEATLADVVITGGSGALGRHFARYLARRGARRIVLLSRGGLDPAALADLTATGAEVIAPQCDLRSAEQLAAVAADHAGAGASLLIHAAGAATFGDHRGLTPAAFADTAAAKVDGLTRLLDHWPLRPDARILLCSSVSGLWGGRGHIAYAAANRLLDVLAGQLRAKGRHAVAVRYGLWRTDGVRSTITDRAGIAAIEAAGLVPMPPEDAIAASLRAHPGDPLVYAADQDRLRLFLRQEPVKTRHRPTDPTPAADPDPDTPAVVRAEVAAVLNLDAATLDLQTSLLDLGLDSLLALDLRKRLLRATGTSVPLATLLGGITGAELIAGLDTRSQKVETTRD</sequence>
<dbReference type="PROSITE" id="PS00012">
    <property type="entry name" value="PHOSPHOPANTETHEINE"/>
    <property type="match status" value="1"/>
</dbReference>
<dbReference type="SUPFAM" id="SSF52151">
    <property type="entry name" value="FabD/lysophospholipase-like"/>
    <property type="match status" value="1"/>
</dbReference>
<keyword evidence="1" id="KW-0596">Phosphopantetheine</keyword>
<dbReference type="Gene3D" id="3.40.366.10">
    <property type="entry name" value="Malonyl-Coenzyme A Acyl Carrier Protein, domain 2"/>
    <property type="match status" value="1"/>
</dbReference>
<dbReference type="EMBL" id="AMRA01000077">
    <property type="protein sequence ID" value="EKF23211.1"/>
    <property type="molecule type" value="Genomic_DNA"/>
</dbReference>
<dbReference type="GO" id="GO:0071770">
    <property type="term" value="P:DIM/DIP cell wall layer assembly"/>
    <property type="evidence" value="ECO:0007669"/>
    <property type="project" value="TreeGrafter"/>
</dbReference>
<accession>K5BFJ9</accession>
<dbReference type="PATRIC" id="fig|1122247.3.peg.2702"/>
<dbReference type="InterPro" id="IPR009081">
    <property type="entry name" value="PP-bd_ACP"/>
</dbReference>
<keyword evidence="2" id="KW-0597">Phosphoprotein</keyword>
<keyword evidence="4" id="KW-0521">NADP</keyword>
<dbReference type="CDD" id="cd05274">
    <property type="entry name" value="KR_FAS_SDR_x"/>
    <property type="match status" value="1"/>
</dbReference>
<dbReference type="STRING" id="1122247.GCA_000379865_01446"/>
<dbReference type="SMART" id="SM00827">
    <property type="entry name" value="PKS_AT"/>
    <property type="match status" value="1"/>
</dbReference>
<dbReference type="SUPFAM" id="SSF51735">
    <property type="entry name" value="NAD(P)-binding Rossmann-fold domains"/>
    <property type="match status" value="2"/>
</dbReference>
<dbReference type="Pfam" id="PF00698">
    <property type="entry name" value="Acyl_transf_1"/>
    <property type="match status" value="1"/>
</dbReference>
<dbReference type="SUPFAM" id="SSF55048">
    <property type="entry name" value="Probable ACP-binding domain of malonyl-CoA ACP transacylase"/>
    <property type="match status" value="1"/>
</dbReference>
<organism evidence="7 8">
    <name type="scientific">Mycolicibacterium hassiacum (strain DSM 44199 / CIP 105218 / JCM 12690 / 3849)</name>
    <name type="common">Mycobacterium hassiacum</name>
    <dbReference type="NCBI Taxonomy" id="1122247"/>
    <lineage>
        <taxon>Bacteria</taxon>
        <taxon>Bacillati</taxon>
        <taxon>Actinomycetota</taxon>
        <taxon>Actinomycetes</taxon>
        <taxon>Mycobacteriales</taxon>
        <taxon>Mycobacteriaceae</taxon>
        <taxon>Mycolicibacterium</taxon>
    </lineage>
</organism>
<dbReference type="AlphaFoldDB" id="K5BFJ9"/>
<dbReference type="InterPro" id="IPR020806">
    <property type="entry name" value="PKS_PP-bd"/>
</dbReference>
<dbReference type="InterPro" id="IPR036291">
    <property type="entry name" value="NAD(P)-bd_dom_sf"/>
</dbReference>
<dbReference type="PANTHER" id="PTHR43775">
    <property type="entry name" value="FATTY ACID SYNTHASE"/>
    <property type="match status" value="1"/>
</dbReference>
<dbReference type="GO" id="GO:0005886">
    <property type="term" value="C:plasma membrane"/>
    <property type="evidence" value="ECO:0007669"/>
    <property type="project" value="TreeGrafter"/>
</dbReference>
<dbReference type="Pfam" id="PF08659">
    <property type="entry name" value="KR"/>
    <property type="match status" value="1"/>
</dbReference>
<dbReference type="Gene3D" id="1.10.1200.10">
    <property type="entry name" value="ACP-like"/>
    <property type="match status" value="1"/>
</dbReference>
<gene>
    <name evidence="7" type="ORF">C731_2815</name>
</gene>
<keyword evidence="8" id="KW-1185">Reference proteome</keyword>
<dbReference type="GO" id="GO:0031177">
    <property type="term" value="F:phosphopantetheine binding"/>
    <property type="evidence" value="ECO:0007669"/>
    <property type="project" value="InterPro"/>
</dbReference>
<reference evidence="7 8" key="1">
    <citation type="journal article" date="2012" name="J. Bacteriol.">
        <title>Genome sequence of Mycobacterium hassiacum DSM 44199, a rare source of heat-stable mycobacterial proteins.</title>
        <authorList>
            <person name="Tiago I."/>
            <person name="Maranha A."/>
            <person name="Mendes V."/>
            <person name="Alarico S."/>
            <person name="Moynihan P.J."/>
            <person name="Clarke A.J."/>
            <person name="Macedo-Ribeiro S."/>
            <person name="Pereira P.J."/>
            <person name="Empadinhas N."/>
        </authorList>
    </citation>
    <scope>NUCLEOTIDE SEQUENCE [LARGE SCALE GENOMIC DNA]</scope>
    <source>
        <strain evidence="8">DSM 44199 / CIP 105218 / JCM 12690 / 3849</strain>
    </source>
</reference>
<dbReference type="SUPFAM" id="SSF47336">
    <property type="entry name" value="ACP-like"/>
    <property type="match status" value="1"/>
</dbReference>
<feature type="region of interest" description="Disordered" evidence="6">
    <location>
        <begin position="890"/>
        <end position="912"/>
    </location>
</feature>
<proteinExistence type="predicted"/>
<feature type="compositionally biased region" description="Basic and acidic residues" evidence="6">
    <location>
        <begin position="891"/>
        <end position="900"/>
    </location>
</feature>
<evidence type="ECO:0000256" key="4">
    <source>
        <dbReference type="ARBA" id="ARBA00022857"/>
    </source>
</evidence>
<keyword evidence="3" id="KW-0808">Transferase</keyword>
<dbReference type="Gene3D" id="3.30.70.3290">
    <property type="match status" value="1"/>
</dbReference>
<dbReference type="SMART" id="SM00823">
    <property type="entry name" value="PKS_PP"/>
    <property type="match status" value="1"/>
</dbReference>
<evidence type="ECO:0000256" key="5">
    <source>
        <dbReference type="ARBA" id="ARBA00023268"/>
    </source>
</evidence>
<dbReference type="InterPro" id="IPR016035">
    <property type="entry name" value="Acyl_Trfase/lysoPLipase"/>
</dbReference>
<dbReference type="PANTHER" id="PTHR43775:SF37">
    <property type="entry name" value="SI:DKEY-61P9.11"/>
    <property type="match status" value="1"/>
</dbReference>
<dbReference type="GO" id="GO:0006633">
    <property type="term" value="P:fatty acid biosynthetic process"/>
    <property type="evidence" value="ECO:0007669"/>
    <property type="project" value="TreeGrafter"/>
</dbReference>
<dbReference type="OrthoDB" id="9778690at2"/>
<dbReference type="eggNOG" id="COG3321">
    <property type="taxonomic scope" value="Bacteria"/>
</dbReference>
<dbReference type="PROSITE" id="PS50075">
    <property type="entry name" value="CARRIER"/>
    <property type="match status" value="1"/>
</dbReference>
<dbReference type="Proteomes" id="UP000006265">
    <property type="component" value="Unassembled WGS sequence"/>
</dbReference>
<dbReference type="InterPro" id="IPR036736">
    <property type="entry name" value="ACP-like_sf"/>
</dbReference>